<name>A0A9W6MTS5_9HYPH</name>
<feature type="domain" description="N-acetyltransferase" evidence="1">
    <location>
        <begin position="10"/>
        <end position="165"/>
    </location>
</feature>
<dbReference type="Pfam" id="PF00583">
    <property type="entry name" value="Acetyltransf_1"/>
    <property type="match status" value="1"/>
</dbReference>
<evidence type="ECO:0000313" key="3">
    <source>
        <dbReference type="Proteomes" id="UP001143372"/>
    </source>
</evidence>
<evidence type="ECO:0000313" key="2">
    <source>
        <dbReference type="EMBL" id="GLK66654.1"/>
    </source>
</evidence>
<keyword evidence="3" id="KW-1185">Reference proteome</keyword>
<dbReference type="Gene3D" id="3.40.630.30">
    <property type="match status" value="1"/>
</dbReference>
<proteinExistence type="predicted"/>
<dbReference type="InterPro" id="IPR000182">
    <property type="entry name" value="GNAT_dom"/>
</dbReference>
<dbReference type="EMBL" id="BSFI01000002">
    <property type="protein sequence ID" value="GLK66654.1"/>
    <property type="molecule type" value="Genomic_DNA"/>
</dbReference>
<dbReference type="SUPFAM" id="SSF55729">
    <property type="entry name" value="Acyl-CoA N-acyltransferases (Nat)"/>
    <property type="match status" value="1"/>
</dbReference>
<gene>
    <name evidence="2" type="ORF">GCM10008179_02920</name>
</gene>
<dbReference type="Proteomes" id="UP001143372">
    <property type="component" value="Unassembled WGS sequence"/>
</dbReference>
<evidence type="ECO:0000259" key="1">
    <source>
        <dbReference type="PROSITE" id="PS51186"/>
    </source>
</evidence>
<reference evidence="2" key="1">
    <citation type="journal article" date="2014" name="Int. J. Syst. Evol. Microbiol.">
        <title>Complete genome sequence of Corynebacterium casei LMG S-19264T (=DSM 44701T), isolated from a smear-ripened cheese.</title>
        <authorList>
            <consortium name="US DOE Joint Genome Institute (JGI-PGF)"/>
            <person name="Walter F."/>
            <person name="Albersmeier A."/>
            <person name="Kalinowski J."/>
            <person name="Ruckert C."/>
        </authorList>
    </citation>
    <scope>NUCLEOTIDE SEQUENCE</scope>
    <source>
        <strain evidence="2">VKM B-2347</strain>
    </source>
</reference>
<comment type="caution">
    <text evidence="2">The sequence shown here is derived from an EMBL/GenBank/DDBJ whole genome shotgun (WGS) entry which is preliminary data.</text>
</comment>
<dbReference type="GO" id="GO:0016747">
    <property type="term" value="F:acyltransferase activity, transferring groups other than amino-acyl groups"/>
    <property type="evidence" value="ECO:0007669"/>
    <property type="project" value="InterPro"/>
</dbReference>
<reference evidence="2" key="2">
    <citation type="submission" date="2023-01" db="EMBL/GenBank/DDBJ databases">
        <authorList>
            <person name="Sun Q."/>
            <person name="Evtushenko L."/>
        </authorList>
    </citation>
    <scope>NUCLEOTIDE SEQUENCE</scope>
    <source>
        <strain evidence="2">VKM B-2347</strain>
    </source>
</reference>
<organism evidence="2 3">
    <name type="scientific">Hansschlegelia plantiphila</name>
    <dbReference type="NCBI Taxonomy" id="374655"/>
    <lineage>
        <taxon>Bacteria</taxon>
        <taxon>Pseudomonadati</taxon>
        <taxon>Pseudomonadota</taxon>
        <taxon>Alphaproteobacteria</taxon>
        <taxon>Hyphomicrobiales</taxon>
        <taxon>Methylopilaceae</taxon>
        <taxon>Hansschlegelia</taxon>
    </lineage>
</organism>
<accession>A0A9W6MTS5</accession>
<protein>
    <submittedName>
        <fullName evidence="2">N-acetyltransferase</fullName>
    </submittedName>
</protein>
<dbReference type="CDD" id="cd04301">
    <property type="entry name" value="NAT_SF"/>
    <property type="match status" value="1"/>
</dbReference>
<dbReference type="PANTHER" id="PTHR43305">
    <property type="entry name" value="FAMILY N-ACETYLTRANSFERASE, PUTATIVE (AFU_ORTHOLOGUE AFUA_2G01380)-RELATED"/>
    <property type="match status" value="1"/>
</dbReference>
<dbReference type="PROSITE" id="PS51186">
    <property type="entry name" value="GNAT"/>
    <property type="match status" value="1"/>
</dbReference>
<dbReference type="InterPro" id="IPR016181">
    <property type="entry name" value="Acyl_CoA_acyltransferase"/>
</dbReference>
<dbReference type="InterPro" id="IPR052777">
    <property type="entry name" value="Acetyltransferase_Enz"/>
</dbReference>
<dbReference type="RefSeq" id="WP_271166925.1">
    <property type="nucleotide sequence ID" value="NZ_BSFI01000002.1"/>
</dbReference>
<sequence>MRGGAIASRVAIRPARSPQDIEDAAALFAAYADALGLDLTFQGFADELATLPGRFAPPTGELFLAHDAGGAPVGCVALRAIAPDGCCEMKRLYVAPEGRGAGLGAALIATAVARATTLGYREMRLDTLPSMQAVLALYRAAGFTTIEAYYPTPIPDTVFLAKRLRG</sequence>
<dbReference type="PANTHER" id="PTHR43305:SF1">
    <property type="entry name" value="FAMILY N-ACETYLTRANSFERASE, PUTATIVE (AFU_ORTHOLOGUE AFUA_2G01380)-RELATED"/>
    <property type="match status" value="1"/>
</dbReference>
<dbReference type="AlphaFoldDB" id="A0A9W6MTS5"/>